<evidence type="ECO:0000256" key="1">
    <source>
        <dbReference type="SAM" id="Coils"/>
    </source>
</evidence>
<feature type="coiled-coil region" evidence="1">
    <location>
        <begin position="502"/>
        <end position="578"/>
    </location>
</feature>
<organism evidence="3 4">
    <name type="scientific">Marchantia polymorpha subsp. ruderalis</name>
    <dbReference type="NCBI Taxonomy" id="1480154"/>
    <lineage>
        <taxon>Eukaryota</taxon>
        <taxon>Viridiplantae</taxon>
        <taxon>Streptophyta</taxon>
        <taxon>Embryophyta</taxon>
        <taxon>Marchantiophyta</taxon>
        <taxon>Marchantiopsida</taxon>
        <taxon>Marchantiidae</taxon>
        <taxon>Marchantiales</taxon>
        <taxon>Marchantiaceae</taxon>
        <taxon>Marchantia</taxon>
    </lineage>
</organism>
<feature type="region of interest" description="Disordered" evidence="2">
    <location>
        <begin position="242"/>
        <end position="270"/>
    </location>
</feature>
<gene>
    <name evidence="3" type="ORF">AXG93_4413s1230</name>
</gene>
<proteinExistence type="predicted"/>
<protein>
    <submittedName>
        <fullName evidence="3">Uncharacterized protein</fullName>
    </submittedName>
</protein>
<reference evidence="3" key="1">
    <citation type="submission" date="2016-03" db="EMBL/GenBank/DDBJ databases">
        <title>Mechanisms controlling the formation of the plant cell surface in tip-growing cells are functionally conserved among land plants.</title>
        <authorList>
            <person name="Honkanen S."/>
            <person name="Jones V.A."/>
            <person name="Morieri G."/>
            <person name="Champion C."/>
            <person name="Hetherington A.J."/>
            <person name="Kelly S."/>
            <person name="Saint-Marcoux D."/>
            <person name="Proust H."/>
            <person name="Prescott H."/>
            <person name="Dolan L."/>
        </authorList>
    </citation>
    <scope>NUCLEOTIDE SEQUENCE [LARGE SCALE GENOMIC DNA]</scope>
    <source>
        <tissue evidence="3">Whole gametophyte</tissue>
    </source>
</reference>
<name>A0A176W1N5_MARPO</name>
<keyword evidence="1" id="KW-0175">Coiled coil</keyword>
<feature type="compositionally biased region" description="Basic residues" evidence="2">
    <location>
        <begin position="315"/>
        <end position="327"/>
    </location>
</feature>
<feature type="compositionally biased region" description="Basic residues" evidence="2">
    <location>
        <begin position="296"/>
        <end position="308"/>
    </location>
</feature>
<feature type="compositionally biased region" description="Basic and acidic residues" evidence="2">
    <location>
        <begin position="154"/>
        <end position="163"/>
    </location>
</feature>
<evidence type="ECO:0000313" key="3">
    <source>
        <dbReference type="EMBL" id="OAE26939.1"/>
    </source>
</evidence>
<evidence type="ECO:0000313" key="4">
    <source>
        <dbReference type="Proteomes" id="UP000077202"/>
    </source>
</evidence>
<feature type="region of interest" description="Disordered" evidence="2">
    <location>
        <begin position="287"/>
        <end position="327"/>
    </location>
</feature>
<keyword evidence="4" id="KW-1185">Reference proteome</keyword>
<comment type="caution">
    <text evidence="3">The sequence shown here is derived from an EMBL/GenBank/DDBJ whole genome shotgun (WGS) entry which is preliminary data.</text>
</comment>
<dbReference type="Proteomes" id="UP000077202">
    <property type="component" value="Unassembled WGS sequence"/>
</dbReference>
<feature type="region of interest" description="Disordered" evidence="2">
    <location>
        <begin position="137"/>
        <end position="225"/>
    </location>
</feature>
<evidence type="ECO:0000256" key="2">
    <source>
        <dbReference type="SAM" id="MobiDB-lite"/>
    </source>
</evidence>
<dbReference type="AlphaFoldDB" id="A0A176W1N5"/>
<dbReference type="EMBL" id="LVLJ01002028">
    <property type="protein sequence ID" value="OAE26939.1"/>
    <property type="molecule type" value="Genomic_DNA"/>
</dbReference>
<sequence length="690" mass="78277">MVREWLRERHLPLREIRPHPERWQVSHWEQVLGRCAGEEGHLLFEAESVKVSKEEEISFSNLFKNGKHSKNGSDPLGSASVEGNATTCAGGERGIDQSSLPFLIIYYRSMGCLTTTEGVQFPLLSRSNPGRYMREVEVDTDSDKASVSPPHARPTTEDEPRRERAPRKRKWDAGPEQSQRKVPAAPVQSRPTHEPSSRPKQKARKLVQPTSSAETGRAAEMRDVLPSQEEVVARILGKSVDFSAPKARTPSEEARRPSGKQRQHAGSDNMLDEGESLASEAVALEDSPSAEDAFGRLRRKRLRRRHLQRGSNWRNRQRKKAGRRRHVVPAAQPPLAIDAFGDGRSVRSGRVGSRVSHRLGHLGRKSSGAAVAAEEAAWPSAGESPRTSVVTEILKTEEETSSEGQEVESVQGTPTGVLCEQVVPLLRYLDRKAAKYADPRHPGSFVELMRNRTRTKVATNPELYSLDAKYRELAKKNDALHQTLKLSQKMHKTLLQMRDDKAATVRKEFEKMEAELNSKRIQNRILTEELVRQTRTLEQCQLARQAYEELLRRMQSQCDELRAQRAEVELQILEIEGNRWRATDRTREELAARVSRCLRGYTHWEVAAQETITLRDLEIRAAALISGDSRSRRRVAKRLDAFPARSREAVAHLEREVTAVLHRLGLRSRAEDWSGRELERSQTSRRRHSR</sequence>
<accession>A0A176W1N5</accession>